<evidence type="ECO:0000313" key="3">
    <source>
        <dbReference type="EMBL" id="NMH64061.1"/>
    </source>
</evidence>
<dbReference type="AlphaFoldDB" id="A0A972FQT9"/>
<dbReference type="SUPFAM" id="SSF52833">
    <property type="entry name" value="Thioredoxin-like"/>
    <property type="match status" value="1"/>
</dbReference>
<dbReference type="PANTHER" id="PTHR42852:SF18">
    <property type="entry name" value="CHROMOSOME UNDETERMINED SCAFFOLD_47, WHOLE GENOME SHOTGUN SEQUENCE"/>
    <property type="match status" value="1"/>
</dbReference>
<organism evidence="3 4">
    <name type="scientific">Shewanella salipaludis</name>
    <dbReference type="NCBI Taxonomy" id="2723052"/>
    <lineage>
        <taxon>Bacteria</taxon>
        <taxon>Pseudomonadati</taxon>
        <taxon>Pseudomonadota</taxon>
        <taxon>Gammaproteobacteria</taxon>
        <taxon>Alteromonadales</taxon>
        <taxon>Shewanellaceae</taxon>
        <taxon>Shewanella</taxon>
    </lineage>
</organism>
<dbReference type="PROSITE" id="PS51352">
    <property type="entry name" value="THIOREDOXIN_2"/>
    <property type="match status" value="1"/>
</dbReference>
<proteinExistence type="predicted"/>
<reference evidence="3" key="1">
    <citation type="submission" date="2020-04" db="EMBL/GenBank/DDBJ databases">
        <title>Description of Shewanella salipaludis sp. nov., isolated from a salt marsh.</title>
        <authorList>
            <person name="Park S."/>
            <person name="Yoon J.-H."/>
        </authorList>
    </citation>
    <scope>NUCLEOTIDE SEQUENCE</scope>
    <source>
        <strain evidence="3">SHSM-M6</strain>
    </source>
</reference>
<dbReference type="InterPro" id="IPR050553">
    <property type="entry name" value="Thioredoxin_ResA/DsbE_sf"/>
</dbReference>
<keyword evidence="1" id="KW-0732">Signal</keyword>
<dbReference type="Proteomes" id="UP000737113">
    <property type="component" value="Unassembled WGS sequence"/>
</dbReference>
<dbReference type="GO" id="GO:0016491">
    <property type="term" value="F:oxidoreductase activity"/>
    <property type="evidence" value="ECO:0007669"/>
    <property type="project" value="InterPro"/>
</dbReference>
<dbReference type="InterPro" id="IPR000866">
    <property type="entry name" value="AhpC/TSA"/>
</dbReference>
<feature type="signal peptide" evidence="1">
    <location>
        <begin position="1"/>
        <end position="17"/>
    </location>
</feature>
<dbReference type="PANTHER" id="PTHR42852">
    <property type="entry name" value="THIOL:DISULFIDE INTERCHANGE PROTEIN DSBE"/>
    <property type="match status" value="1"/>
</dbReference>
<dbReference type="RefSeq" id="WP_169562726.1">
    <property type="nucleotide sequence ID" value="NZ_JAAXYH010000001.1"/>
</dbReference>
<accession>A0A972FQT9</accession>
<dbReference type="EMBL" id="JAAXYH010000001">
    <property type="protein sequence ID" value="NMH64061.1"/>
    <property type="molecule type" value="Genomic_DNA"/>
</dbReference>
<feature type="chain" id="PRO_5037652775" evidence="1">
    <location>
        <begin position="18"/>
        <end position="155"/>
    </location>
</feature>
<dbReference type="CDD" id="cd02966">
    <property type="entry name" value="TlpA_like_family"/>
    <property type="match status" value="1"/>
</dbReference>
<gene>
    <name evidence="3" type="ORF">HC757_02575</name>
</gene>
<feature type="domain" description="Thioredoxin" evidence="2">
    <location>
        <begin position="12"/>
        <end position="155"/>
    </location>
</feature>
<sequence>MKICLLLLSLLGFNLYAAPSLEHQLLNPEGELVSLTQFKGQVVYLDFWASWCAPCRKSFPWMNSMQAKYGEQGLTVVAVNLDVERALADKFLQQVPANFQLRFDPEGNVARSFELLGMPSSYLFDRQGNLVGSHVGFFQRNTAAYEQELQRVLKE</sequence>
<dbReference type="Gene3D" id="3.40.30.10">
    <property type="entry name" value="Glutaredoxin"/>
    <property type="match status" value="1"/>
</dbReference>
<name>A0A972FQT9_9GAMM</name>
<dbReference type="GO" id="GO:0016209">
    <property type="term" value="F:antioxidant activity"/>
    <property type="evidence" value="ECO:0007669"/>
    <property type="project" value="InterPro"/>
</dbReference>
<dbReference type="Pfam" id="PF00578">
    <property type="entry name" value="AhpC-TSA"/>
    <property type="match status" value="1"/>
</dbReference>
<evidence type="ECO:0000259" key="2">
    <source>
        <dbReference type="PROSITE" id="PS51352"/>
    </source>
</evidence>
<dbReference type="InterPro" id="IPR036249">
    <property type="entry name" value="Thioredoxin-like_sf"/>
</dbReference>
<evidence type="ECO:0000313" key="4">
    <source>
        <dbReference type="Proteomes" id="UP000737113"/>
    </source>
</evidence>
<evidence type="ECO:0000256" key="1">
    <source>
        <dbReference type="SAM" id="SignalP"/>
    </source>
</evidence>
<keyword evidence="4" id="KW-1185">Reference proteome</keyword>
<dbReference type="InterPro" id="IPR013766">
    <property type="entry name" value="Thioredoxin_domain"/>
</dbReference>
<protein>
    <submittedName>
        <fullName evidence="3">TlpA family protein disulfide reductase</fullName>
    </submittedName>
</protein>
<comment type="caution">
    <text evidence="3">The sequence shown here is derived from an EMBL/GenBank/DDBJ whole genome shotgun (WGS) entry which is preliminary data.</text>
</comment>